<evidence type="ECO:0000259" key="2">
    <source>
        <dbReference type="PROSITE" id="PS51192"/>
    </source>
</evidence>
<dbReference type="InterPro" id="IPR014001">
    <property type="entry name" value="Helicase_ATP-bd"/>
</dbReference>
<gene>
    <name evidence="4" type="ORF">ENN90_06665</name>
</gene>
<dbReference type="InterPro" id="IPR000330">
    <property type="entry name" value="SNF2_N"/>
</dbReference>
<dbReference type="InterPro" id="IPR038718">
    <property type="entry name" value="SNF2-like_sf"/>
</dbReference>
<dbReference type="InterPro" id="IPR027417">
    <property type="entry name" value="P-loop_NTPase"/>
</dbReference>
<dbReference type="PROSITE" id="PS51194">
    <property type="entry name" value="HELICASE_CTER"/>
    <property type="match status" value="1"/>
</dbReference>
<dbReference type="GO" id="GO:0016787">
    <property type="term" value="F:hydrolase activity"/>
    <property type="evidence" value="ECO:0007669"/>
    <property type="project" value="UniProtKB-KW"/>
</dbReference>
<dbReference type="Pfam" id="PF00271">
    <property type="entry name" value="Helicase_C"/>
    <property type="match status" value="1"/>
</dbReference>
<keyword evidence="4" id="KW-0547">Nucleotide-binding</keyword>
<dbReference type="Gene3D" id="3.40.50.10810">
    <property type="entry name" value="Tandem AAA-ATPase domain"/>
    <property type="match status" value="1"/>
</dbReference>
<keyword evidence="4" id="KW-0067">ATP-binding</keyword>
<dbReference type="PROSITE" id="PS51192">
    <property type="entry name" value="HELICASE_ATP_BIND_1"/>
    <property type="match status" value="1"/>
</dbReference>
<dbReference type="SUPFAM" id="SSF52540">
    <property type="entry name" value="P-loop containing nucleoside triphosphate hydrolases"/>
    <property type="match status" value="2"/>
</dbReference>
<reference evidence="4" key="1">
    <citation type="journal article" date="2020" name="mSystems">
        <title>Genome- and Community-Level Interaction Insights into Carbon Utilization and Element Cycling Functions of Hydrothermarchaeota in Hydrothermal Sediment.</title>
        <authorList>
            <person name="Zhou Z."/>
            <person name="Liu Y."/>
            <person name="Xu W."/>
            <person name="Pan J."/>
            <person name="Luo Z.H."/>
            <person name="Li M."/>
        </authorList>
    </citation>
    <scope>NUCLEOTIDE SEQUENCE [LARGE SCALE GENOMIC DNA]</scope>
    <source>
        <strain evidence="4">SpSt-1217</strain>
    </source>
</reference>
<dbReference type="CDD" id="cd17919">
    <property type="entry name" value="DEXHc_Snf"/>
    <property type="match status" value="1"/>
</dbReference>
<name>A0A831LRG8_9BACT</name>
<feature type="domain" description="Helicase C-terminal" evidence="3">
    <location>
        <begin position="593"/>
        <end position="702"/>
    </location>
</feature>
<dbReference type="InterPro" id="IPR001650">
    <property type="entry name" value="Helicase_C-like"/>
</dbReference>
<feature type="non-terminal residue" evidence="4">
    <location>
        <position position="702"/>
    </location>
</feature>
<evidence type="ECO:0000256" key="1">
    <source>
        <dbReference type="ARBA" id="ARBA00022801"/>
    </source>
</evidence>
<accession>A0A831LRG8</accession>
<dbReference type="AlphaFoldDB" id="A0A831LRG8"/>
<dbReference type="InterPro" id="IPR049730">
    <property type="entry name" value="SNF2/RAD54-like_C"/>
</dbReference>
<organism evidence="4">
    <name type="scientific">Mariniphaga anaerophila</name>
    <dbReference type="NCBI Taxonomy" id="1484053"/>
    <lineage>
        <taxon>Bacteria</taxon>
        <taxon>Pseudomonadati</taxon>
        <taxon>Bacteroidota</taxon>
        <taxon>Bacteroidia</taxon>
        <taxon>Marinilabiliales</taxon>
        <taxon>Prolixibacteraceae</taxon>
        <taxon>Mariniphaga</taxon>
    </lineage>
</organism>
<keyword evidence="1" id="KW-0378">Hydrolase</keyword>
<feature type="domain" description="Helicase ATP-binding" evidence="2">
    <location>
        <begin position="312"/>
        <end position="471"/>
    </location>
</feature>
<comment type="caution">
    <text evidence="4">The sequence shown here is derived from an EMBL/GenBank/DDBJ whole genome shotgun (WGS) entry which is preliminary data.</text>
</comment>
<keyword evidence="4" id="KW-0347">Helicase</keyword>
<sequence length="702" mass="81712">MQIKDVIAAEKERLKKMLTPQELALGEIIFNNGQCQLLTQSVSRFELIVSDESKNEVAEYSLDIEEDGRIVPVRGKEALGWDKYAVACLLQVENEMHLLNPKEHVEHKKYTRQGMVKRVLAERRQKADKAEYRIRWADNIYGDHILTNEKGIKYKVFLRDFENETGYSDSMDARLNKLGTTKHIMFAFRQLKENKSLYNRLGKTYPFVEIFCDPLNDYKVTWHYPHPLPVEEKLLISRYFKNASFLEDEQITTLLKFMEDAANYTHIRIRPEVVEKIEAAFETEMLISLRDQHIPDFSMIKAELYPYQKQGVEFALFRKNAIIADEMGLGKTIQAITTAILKKQIFGFTKTLVVCPASLKEQWKKEIEKFSDEKALVVQGFPDERAEQYKQDDCFFFIVNYETVLRDQRAINRAGIDFLILDEAQRAKNYETKTASSLKRLEAKHKLAITGTPIENRLIDIFSVMGILDPQFFGPLWEFSYQHCLFDPDRHNKINGYYNLQKLNKKLEKVLLRREKRKVIDQLPNLQQLNITVDLSPLQADYHASYAQGLASILRKKFLTPYDMQKMQLLLASMRMVCDSTYLIDDETNESPKLEELEHILVEKLDVPNRNTKIIIFSEWIKVHKLIGKILRDNNIGFVELSGKIPVKSRGELIRKFETNPQYKIFLSTEAGGSGLNLQVADTLINFELPWNPAKKNQRIGR</sequence>
<dbReference type="GO" id="GO:0005524">
    <property type="term" value="F:ATP binding"/>
    <property type="evidence" value="ECO:0007669"/>
    <property type="project" value="InterPro"/>
</dbReference>
<dbReference type="SMART" id="SM00490">
    <property type="entry name" value="HELICc"/>
    <property type="match status" value="1"/>
</dbReference>
<dbReference type="SMART" id="SM00487">
    <property type="entry name" value="DEXDc"/>
    <property type="match status" value="1"/>
</dbReference>
<dbReference type="GO" id="GO:0004386">
    <property type="term" value="F:helicase activity"/>
    <property type="evidence" value="ECO:0007669"/>
    <property type="project" value="UniProtKB-KW"/>
</dbReference>
<dbReference type="Pfam" id="PF00176">
    <property type="entry name" value="SNF2-rel_dom"/>
    <property type="match status" value="1"/>
</dbReference>
<evidence type="ECO:0000313" key="4">
    <source>
        <dbReference type="EMBL" id="HDR51287.1"/>
    </source>
</evidence>
<dbReference type="CDD" id="cd18793">
    <property type="entry name" value="SF2_C_SNF"/>
    <property type="match status" value="1"/>
</dbReference>
<dbReference type="Proteomes" id="UP000886047">
    <property type="component" value="Unassembled WGS sequence"/>
</dbReference>
<evidence type="ECO:0000259" key="3">
    <source>
        <dbReference type="PROSITE" id="PS51194"/>
    </source>
</evidence>
<proteinExistence type="predicted"/>
<protein>
    <submittedName>
        <fullName evidence="4">DEAD/DEAH box helicase</fullName>
    </submittedName>
</protein>
<dbReference type="Gene3D" id="3.40.50.300">
    <property type="entry name" value="P-loop containing nucleotide triphosphate hydrolases"/>
    <property type="match status" value="1"/>
</dbReference>
<dbReference type="EMBL" id="DSDK01000364">
    <property type="protein sequence ID" value="HDR51287.1"/>
    <property type="molecule type" value="Genomic_DNA"/>
</dbReference>
<dbReference type="PANTHER" id="PTHR10799">
    <property type="entry name" value="SNF2/RAD54 HELICASE FAMILY"/>
    <property type="match status" value="1"/>
</dbReference>